<keyword evidence="3 6" id="KW-0378">Hydrolase</keyword>
<evidence type="ECO:0000256" key="1">
    <source>
        <dbReference type="ARBA" id="ARBA00022670"/>
    </source>
</evidence>
<organism evidence="9 11">
    <name type="scientific">Novacetimonas hansenii</name>
    <name type="common">Komagataeibacter hansenii</name>
    <dbReference type="NCBI Taxonomy" id="436"/>
    <lineage>
        <taxon>Bacteria</taxon>
        <taxon>Pseudomonadati</taxon>
        <taxon>Pseudomonadota</taxon>
        <taxon>Alphaproteobacteria</taxon>
        <taxon>Acetobacterales</taxon>
        <taxon>Acetobacteraceae</taxon>
        <taxon>Novacetimonas</taxon>
    </lineage>
</organism>
<evidence type="ECO:0000256" key="5">
    <source>
        <dbReference type="ARBA" id="ARBA00023049"/>
    </source>
</evidence>
<reference evidence="9" key="3">
    <citation type="submission" date="2022-03" db="EMBL/GenBank/DDBJ databases">
        <authorList>
            <person name="Ryngajllo M."/>
            <person name="Jacek P."/>
            <person name="Kubiak K."/>
        </authorList>
    </citation>
    <scope>NUCLEOTIDE SEQUENCE</scope>
    <source>
        <strain evidence="9">SI1</strain>
    </source>
</reference>
<protein>
    <submittedName>
        <fullName evidence="9">M3 family oligoendopeptidase</fullName>
    </submittedName>
</protein>
<dbReference type="NCBIfam" id="TIGR02289">
    <property type="entry name" value="M3_not_pepF"/>
    <property type="match status" value="1"/>
</dbReference>
<evidence type="ECO:0000313" key="8">
    <source>
        <dbReference type="EMBL" id="GEC62569.1"/>
    </source>
</evidence>
<comment type="similarity">
    <text evidence="6">Belongs to the peptidase M3 family.</text>
</comment>
<dbReference type="Pfam" id="PF01432">
    <property type="entry name" value="Peptidase_M3"/>
    <property type="match status" value="2"/>
</dbReference>
<sequence>MALRFSELDFPRPSKERLSLRFGQVSTLLDQGRRTEALGLFDTIRRDYESWSAMTDLRFSQDTTSATNKAERDYADSLTPYVTAFEVAIKRRLLDDPDQQAVHATLTPHTLELWRTDITTFDSRIADALEEEARLSGEYTALIASARLSIDGRQVNLSGLAPYAESTERNVREQAERVRWAFFADNAQQFDTLFDRLVHVRADMASALGYDAYTSLAYRRMRRVDYGPHEVARFREDVRTHVVPLVQRILERRRTTMGWDCVYSWDEPLIDPHGNPRPIGGHDRLVAQAQVMFDRMGGDLGEFYRQMREGGFLDLRNRDGKAGGGFCTSFPTVGMPFIFANFNGTQHDINVFTHEMGHAYQNWKSRGLPAVDLLWPTMDAAEINSMALEFLTWPHMDLMVAPGEAERFRQMHLIGSLSFLPYGVCVDHFQHEIYARPDMSPAERHELWRDMERRYLPWRDYGGIAHPSAGGRWQAQGHIYRSPFYYIDYALALCCALQFWQRSRTDYKGALHEYVALCERGGSRPFTGLVLDAGLTSPFQSGALADTVREAAHYLGMTPPEPSETV</sequence>
<dbReference type="Proteomes" id="UP000319478">
    <property type="component" value="Unassembled WGS sequence"/>
</dbReference>
<evidence type="ECO:0000256" key="4">
    <source>
        <dbReference type="ARBA" id="ARBA00022833"/>
    </source>
</evidence>
<dbReference type="RefSeq" id="WP_003620864.1">
    <property type="nucleotide sequence ID" value="NZ_BJNN01000032.1"/>
</dbReference>
<dbReference type="EMBL" id="JAIBCX010000070">
    <property type="protein sequence ID" value="MCJ8355291.1"/>
    <property type="molecule type" value="Genomic_DNA"/>
</dbReference>
<gene>
    <name evidence="8" type="ORF">GHA01_04180</name>
    <name evidence="9" type="ORF">K1W68_15060</name>
</gene>
<evidence type="ECO:0000313" key="11">
    <source>
        <dbReference type="Proteomes" id="UP001202887"/>
    </source>
</evidence>
<comment type="cofactor">
    <cofactor evidence="6">
        <name>Zn(2+)</name>
        <dbReference type="ChEBI" id="CHEBI:29105"/>
    </cofactor>
    <text evidence="6">Binds 1 zinc ion.</text>
</comment>
<dbReference type="AlphaFoldDB" id="A0AAW5EU01"/>
<evidence type="ECO:0000256" key="2">
    <source>
        <dbReference type="ARBA" id="ARBA00022723"/>
    </source>
</evidence>
<dbReference type="InterPro" id="IPR045090">
    <property type="entry name" value="Pept_M3A_M3B"/>
</dbReference>
<keyword evidence="4 6" id="KW-0862">Zinc</keyword>
<name>A0AAW5EU01_NOVHA</name>
<evidence type="ECO:0000313" key="10">
    <source>
        <dbReference type="Proteomes" id="UP000319478"/>
    </source>
</evidence>
<dbReference type="GO" id="GO:0046872">
    <property type="term" value="F:metal ion binding"/>
    <property type="evidence" value="ECO:0007669"/>
    <property type="project" value="UniProtKB-UniRule"/>
</dbReference>
<dbReference type="PANTHER" id="PTHR11804:SF28">
    <property type="entry name" value="OLIGOENDOPEPTIDASE F"/>
    <property type="match status" value="1"/>
</dbReference>
<feature type="domain" description="Peptidase M3A/M3B catalytic" evidence="7">
    <location>
        <begin position="305"/>
        <end position="542"/>
    </location>
</feature>
<keyword evidence="1 6" id="KW-0645">Protease</keyword>
<dbReference type="GO" id="GO:0004222">
    <property type="term" value="F:metalloendopeptidase activity"/>
    <property type="evidence" value="ECO:0007669"/>
    <property type="project" value="InterPro"/>
</dbReference>
<evidence type="ECO:0000259" key="7">
    <source>
        <dbReference type="Pfam" id="PF01432"/>
    </source>
</evidence>
<feature type="domain" description="Peptidase M3A/M3B catalytic" evidence="7">
    <location>
        <begin position="163"/>
        <end position="266"/>
    </location>
</feature>
<dbReference type="GO" id="GO:0006508">
    <property type="term" value="P:proteolysis"/>
    <property type="evidence" value="ECO:0007669"/>
    <property type="project" value="UniProtKB-KW"/>
</dbReference>
<dbReference type="Gene3D" id="1.10.1370.30">
    <property type="match status" value="1"/>
</dbReference>
<dbReference type="Proteomes" id="UP001202887">
    <property type="component" value="Unassembled WGS sequence"/>
</dbReference>
<dbReference type="GO" id="GO:0006518">
    <property type="term" value="P:peptide metabolic process"/>
    <property type="evidence" value="ECO:0007669"/>
    <property type="project" value="TreeGrafter"/>
</dbReference>
<reference evidence="8 10" key="1">
    <citation type="submission" date="2019-06" db="EMBL/GenBank/DDBJ databases">
        <title>Whole genome shotgun sequence of Komagataeibacter hansenii NBRC 14820.</title>
        <authorList>
            <person name="Hosoyama A."/>
            <person name="Uohara A."/>
            <person name="Ohji S."/>
            <person name="Ichikawa N."/>
        </authorList>
    </citation>
    <scope>NUCLEOTIDE SEQUENCE [LARGE SCALE GENOMIC DNA]</scope>
    <source>
        <strain evidence="8 10">NBRC 14820</strain>
    </source>
</reference>
<dbReference type="SUPFAM" id="SSF55486">
    <property type="entry name" value="Metalloproteases ('zincins'), catalytic domain"/>
    <property type="match status" value="1"/>
</dbReference>
<keyword evidence="2 6" id="KW-0479">Metal-binding</keyword>
<keyword evidence="10" id="KW-1185">Reference proteome</keyword>
<comment type="caution">
    <text evidence="9">The sequence shown here is derived from an EMBL/GenBank/DDBJ whole genome shotgun (WGS) entry which is preliminary data.</text>
</comment>
<evidence type="ECO:0000256" key="6">
    <source>
        <dbReference type="RuleBase" id="RU003435"/>
    </source>
</evidence>
<evidence type="ECO:0000256" key="3">
    <source>
        <dbReference type="ARBA" id="ARBA00022801"/>
    </source>
</evidence>
<dbReference type="InterPro" id="IPR001567">
    <property type="entry name" value="Pept_M3A_M3B_dom"/>
</dbReference>
<proteinExistence type="inferred from homology"/>
<reference evidence="9" key="2">
    <citation type="journal article" date="2021" name="Polymers (Basel)">
        <title>Highly Stretchable Bacterial Cellulose Produced by Komagataeibacter hansenii SI1.</title>
        <authorList>
            <person name="Cielecka I."/>
            <person name="Ryngajllo M."/>
            <person name="Maniukiewicz W."/>
            <person name="Bielecki S."/>
        </authorList>
    </citation>
    <scope>NUCLEOTIDE SEQUENCE</scope>
    <source>
        <strain evidence="9">SI1</strain>
    </source>
</reference>
<evidence type="ECO:0000313" key="9">
    <source>
        <dbReference type="EMBL" id="MCJ8355291.1"/>
    </source>
</evidence>
<dbReference type="EMBL" id="BJNN01000032">
    <property type="protein sequence ID" value="GEC62569.1"/>
    <property type="molecule type" value="Genomic_DNA"/>
</dbReference>
<keyword evidence="5 6" id="KW-0482">Metalloprotease</keyword>
<dbReference type="InterPro" id="IPR011976">
    <property type="entry name" value="Pept_M3B_oligopep-rel"/>
</dbReference>
<accession>A0AAW5EU01</accession>
<dbReference type="PANTHER" id="PTHR11804">
    <property type="entry name" value="PROTEASE M3 THIMET OLIGOPEPTIDASE-RELATED"/>
    <property type="match status" value="1"/>
</dbReference>
<dbReference type="CDD" id="cd09606">
    <property type="entry name" value="M3B_PepF"/>
    <property type="match status" value="1"/>
</dbReference>